<dbReference type="SUPFAM" id="SSF63882">
    <property type="entry name" value="MoeA N-terminal region -like"/>
    <property type="match status" value="1"/>
</dbReference>
<dbReference type="Pfam" id="PF03454">
    <property type="entry name" value="MoeA_C"/>
    <property type="match status" value="1"/>
</dbReference>
<gene>
    <name evidence="8" type="ORF">ACPOL_0186</name>
</gene>
<dbReference type="NCBIfam" id="TIGR00177">
    <property type="entry name" value="molyb_syn"/>
    <property type="match status" value="1"/>
</dbReference>
<evidence type="ECO:0000256" key="1">
    <source>
        <dbReference type="ARBA" id="ARBA00002901"/>
    </source>
</evidence>
<dbReference type="PANTHER" id="PTHR10192">
    <property type="entry name" value="MOLYBDOPTERIN BIOSYNTHESIS PROTEIN"/>
    <property type="match status" value="1"/>
</dbReference>
<dbReference type="NCBIfam" id="NF045515">
    <property type="entry name" value="Glp_gephyrin"/>
    <property type="match status" value="1"/>
</dbReference>
<dbReference type="EMBL" id="CP030840">
    <property type="protein sequence ID" value="AXC09571.1"/>
    <property type="molecule type" value="Genomic_DNA"/>
</dbReference>
<evidence type="ECO:0000256" key="6">
    <source>
        <dbReference type="RuleBase" id="RU365090"/>
    </source>
</evidence>
<dbReference type="Gene3D" id="2.170.190.11">
    <property type="entry name" value="Molybdopterin biosynthesis moea protein, domain 3"/>
    <property type="match status" value="1"/>
</dbReference>
<dbReference type="UniPathway" id="UPA00344"/>
<dbReference type="Gene3D" id="2.40.340.10">
    <property type="entry name" value="MoeA, C-terminal, domain IV"/>
    <property type="match status" value="1"/>
</dbReference>
<comment type="catalytic activity">
    <reaction evidence="5">
        <text>adenylyl-molybdopterin + molybdate = Mo-molybdopterin + AMP + H(+)</text>
        <dbReference type="Rhea" id="RHEA:35047"/>
        <dbReference type="ChEBI" id="CHEBI:15378"/>
        <dbReference type="ChEBI" id="CHEBI:36264"/>
        <dbReference type="ChEBI" id="CHEBI:62727"/>
        <dbReference type="ChEBI" id="CHEBI:71302"/>
        <dbReference type="ChEBI" id="CHEBI:456215"/>
        <dbReference type="EC" id="2.10.1.1"/>
    </reaction>
</comment>
<dbReference type="InterPro" id="IPR001453">
    <property type="entry name" value="MoaB/Mog_dom"/>
</dbReference>
<comment type="function">
    <text evidence="1 6">Catalyzes the insertion of molybdate into adenylated molybdopterin with the concomitant release of AMP.</text>
</comment>
<evidence type="ECO:0000313" key="8">
    <source>
        <dbReference type="EMBL" id="AXC09571.1"/>
    </source>
</evidence>
<dbReference type="SUPFAM" id="SSF53218">
    <property type="entry name" value="Molybdenum cofactor biosynthesis proteins"/>
    <property type="match status" value="1"/>
</dbReference>
<dbReference type="KEGG" id="abas:ACPOL_0186"/>
<feature type="domain" description="MoaB/Mog" evidence="7">
    <location>
        <begin position="199"/>
        <end position="340"/>
    </location>
</feature>
<evidence type="ECO:0000256" key="4">
    <source>
        <dbReference type="ARBA" id="ARBA00023150"/>
    </source>
</evidence>
<keyword evidence="6" id="KW-0460">Magnesium</keyword>
<proteinExistence type="inferred from homology"/>
<reference evidence="8 9" key="1">
    <citation type="journal article" date="2018" name="Front. Microbiol.">
        <title>Hydrolytic Capabilities as a Key to Environmental Success: Chitinolytic and Cellulolytic Acidobacteria From Acidic Sub-arctic Soils and Boreal Peatlands.</title>
        <authorList>
            <person name="Belova S.E."/>
            <person name="Ravin N.V."/>
            <person name="Pankratov T.A."/>
            <person name="Rakitin A.L."/>
            <person name="Ivanova A.A."/>
            <person name="Beletsky A.V."/>
            <person name="Mardanov A.V."/>
            <person name="Sinninghe Damste J.S."/>
            <person name="Dedysh S.N."/>
        </authorList>
    </citation>
    <scope>NUCLEOTIDE SEQUENCE [LARGE SCALE GENOMIC DNA]</scope>
    <source>
        <strain evidence="8 9">SBC82</strain>
    </source>
</reference>
<dbReference type="EC" id="2.10.1.1" evidence="6"/>
<dbReference type="Pfam" id="PF00994">
    <property type="entry name" value="MoCF_biosynth"/>
    <property type="match status" value="1"/>
</dbReference>
<keyword evidence="4 6" id="KW-0501">Molybdenum cofactor biosynthesis</keyword>
<dbReference type="Pfam" id="PF03453">
    <property type="entry name" value="MoeA_N"/>
    <property type="match status" value="1"/>
</dbReference>
<dbReference type="Proteomes" id="UP000253606">
    <property type="component" value="Chromosome"/>
</dbReference>
<dbReference type="InterPro" id="IPR036425">
    <property type="entry name" value="MoaB/Mog-like_dom_sf"/>
</dbReference>
<dbReference type="AlphaFoldDB" id="A0A2Z5FS38"/>
<dbReference type="RefSeq" id="WP_236657145.1">
    <property type="nucleotide sequence ID" value="NZ_CP030840.1"/>
</dbReference>
<dbReference type="GO" id="GO:0006777">
    <property type="term" value="P:Mo-molybdopterin cofactor biosynthetic process"/>
    <property type="evidence" value="ECO:0007669"/>
    <property type="project" value="UniProtKB-UniRule"/>
</dbReference>
<name>A0A2Z5FS38_9BACT</name>
<keyword evidence="6" id="KW-0479">Metal-binding</keyword>
<dbReference type="GO" id="GO:0005829">
    <property type="term" value="C:cytosol"/>
    <property type="evidence" value="ECO:0007669"/>
    <property type="project" value="TreeGrafter"/>
</dbReference>
<dbReference type="GO" id="GO:0046872">
    <property type="term" value="F:metal ion binding"/>
    <property type="evidence" value="ECO:0007669"/>
    <property type="project" value="UniProtKB-UniRule"/>
</dbReference>
<evidence type="ECO:0000259" key="7">
    <source>
        <dbReference type="SMART" id="SM00852"/>
    </source>
</evidence>
<comment type="pathway">
    <text evidence="2 6">Cofactor biosynthesis; molybdopterin biosynthesis.</text>
</comment>
<dbReference type="InterPro" id="IPR036135">
    <property type="entry name" value="MoeA_linker/N_sf"/>
</dbReference>
<evidence type="ECO:0000256" key="5">
    <source>
        <dbReference type="ARBA" id="ARBA00047317"/>
    </source>
</evidence>
<dbReference type="InterPro" id="IPR005111">
    <property type="entry name" value="MoeA_C_domain_IV"/>
</dbReference>
<comment type="cofactor">
    <cofactor evidence="6">
        <name>Mg(2+)</name>
        <dbReference type="ChEBI" id="CHEBI:18420"/>
    </cofactor>
</comment>
<keyword evidence="6" id="KW-0808">Transferase</keyword>
<dbReference type="Gene3D" id="3.40.980.10">
    <property type="entry name" value="MoaB/Mog-like domain"/>
    <property type="match status" value="1"/>
</dbReference>
<dbReference type="CDD" id="cd00887">
    <property type="entry name" value="MoeA"/>
    <property type="match status" value="1"/>
</dbReference>
<dbReference type="SMART" id="SM00852">
    <property type="entry name" value="MoCF_biosynth"/>
    <property type="match status" value="1"/>
</dbReference>
<dbReference type="SUPFAM" id="SSF63867">
    <property type="entry name" value="MoeA C-terminal domain-like"/>
    <property type="match status" value="1"/>
</dbReference>
<evidence type="ECO:0000313" key="9">
    <source>
        <dbReference type="Proteomes" id="UP000253606"/>
    </source>
</evidence>
<accession>A0A2Z5FS38</accession>
<evidence type="ECO:0000256" key="3">
    <source>
        <dbReference type="ARBA" id="ARBA00010763"/>
    </source>
</evidence>
<dbReference type="Gene3D" id="3.90.105.10">
    <property type="entry name" value="Molybdopterin biosynthesis moea protein, domain 2"/>
    <property type="match status" value="1"/>
</dbReference>
<dbReference type="InterPro" id="IPR005110">
    <property type="entry name" value="MoeA_linker/N"/>
</dbReference>
<keyword evidence="6" id="KW-0500">Molybdenum</keyword>
<protein>
    <recommendedName>
        <fullName evidence="6">Molybdopterin molybdenumtransferase</fullName>
        <ecNumber evidence="6">2.10.1.1</ecNumber>
    </recommendedName>
</protein>
<dbReference type="InterPro" id="IPR036688">
    <property type="entry name" value="MoeA_C_domain_IV_sf"/>
</dbReference>
<dbReference type="GO" id="GO:0061599">
    <property type="term" value="F:molybdopterin molybdotransferase activity"/>
    <property type="evidence" value="ECO:0007669"/>
    <property type="project" value="UniProtKB-UniRule"/>
</dbReference>
<keyword evidence="9" id="KW-1185">Reference proteome</keyword>
<evidence type="ECO:0000256" key="2">
    <source>
        <dbReference type="ARBA" id="ARBA00005046"/>
    </source>
</evidence>
<dbReference type="PANTHER" id="PTHR10192:SF5">
    <property type="entry name" value="GEPHYRIN"/>
    <property type="match status" value="1"/>
</dbReference>
<dbReference type="InterPro" id="IPR038987">
    <property type="entry name" value="MoeA-like"/>
</dbReference>
<sequence length="423" mass="44291">MAANPIPSVLSFSAATTLVREHAASLRFAYPRKTEILGLAHALGRVLGRPVLADRDQPPFDRSTRDGYACHVSDLLTGNAIPVTGQIRAGDPIEIPRAALVAGHAVEIMTGAPVPLGADHVVMFEHVEHDPEADTIRMTPEQLQNHPPESGANIVPAGAEARRGDIILHAGTRLVPAHIAAAAACGASLVHVYAPPRVSILASGDELVDLDATPLAHQIRNSNSYSLAAQVTAAGGHPHRLPLVRDDPGSMQSAIRMAMDSDLLLLSGGVSMGKYDFAAESLLALGAEFFFTGALIQPGKPVIFGRLPQAGGMKYFFALPGNPVSTMVTFALFVHPLLCALAGDDNSVPRFVLATLGSTVKAKPGLTRFLPAILSGGIHPQVNPIEWQGSGDLANTAAANCFLVVPADRGALEAEDVVTVLLN</sequence>
<comment type="similarity">
    <text evidence="3 6">Belongs to the MoeA family.</text>
</comment>
<organism evidence="8 9">
    <name type="scientific">Acidisarcina polymorpha</name>
    <dbReference type="NCBI Taxonomy" id="2211140"/>
    <lineage>
        <taxon>Bacteria</taxon>
        <taxon>Pseudomonadati</taxon>
        <taxon>Acidobacteriota</taxon>
        <taxon>Terriglobia</taxon>
        <taxon>Terriglobales</taxon>
        <taxon>Acidobacteriaceae</taxon>
        <taxon>Acidisarcina</taxon>
    </lineage>
</organism>